<dbReference type="RefSeq" id="WP_402385352.1">
    <property type="nucleotide sequence ID" value="NZ_JBIUYY010000013.1"/>
</dbReference>
<evidence type="ECO:0008006" key="3">
    <source>
        <dbReference type="Google" id="ProtNLM"/>
    </source>
</evidence>
<keyword evidence="2" id="KW-1185">Reference proteome</keyword>
<evidence type="ECO:0000313" key="1">
    <source>
        <dbReference type="EMBL" id="MFJ2824721.1"/>
    </source>
</evidence>
<dbReference type="InterPro" id="IPR029033">
    <property type="entry name" value="His_PPase_superfam"/>
</dbReference>
<proteinExistence type="predicted"/>
<dbReference type="Proteomes" id="UP001617351">
    <property type="component" value="Unassembled WGS sequence"/>
</dbReference>
<reference evidence="1 2" key="1">
    <citation type="submission" date="2024-10" db="EMBL/GenBank/DDBJ databases">
        <title>The Natural Products Discovery Center: Release of the First 8490 Sequenced Strains for Exploring Actinobacteria Biosynthetic Diversity.</title>
        <authorList>
            <person name="Kalkreuter E."/>
            <person name="Kautsar S.A."/>
            <person name="Yang D."/>
            <person name="Bader C.D."/>
            <person name="Teijaro C.N."/>
            <person name="Fluegel L."/>
            <person name="Davis C.M."/>
            <person name="Simpson J.R."/>
            <person name="Lauterbach L."/>
            <person name="Steele A.D."/>
            <person name="Gui C."/>
            <person name="Meng S."/>
            <person name="Li G."/>
            <person name="Viehrig K."/>
            <person name="Ye F."/>
            <person name="Su P."/>
            <person name="Kiefer A.F."/>
            <person name="Nichols A."/>
            <person name="Cepeda A.J."/>
            <person name="Yan W."/>
            <person name="Fan B."/>
            <person name="Jiang Y."/>
            <person name="Adhikari A."/>
            <person name="Zheng C.-J."/>
            <person name="Schuster L."/>
            <person name="Cowan T.M."/>
            <person name="Smanski M.J."/>
            <person name="Chevrette M.G."/>
            <person name="De Carvalho L.P.S."/>
            <person name="Shen B."/>
        </authorList>
    </citation>
    <scope>NUCLEOTIDE SEQUENCE [LARGE SCALE GENOMIC DNA]</scope>
    <source>
        <strain evidence="1 2">NPDC087220</strain>
    </source>
</reference>
<dbReference type="Gene3D" id="3.40.50.1240">
    <property type="entry name" value="Phosphoglycerate mutase-like"/>
    <property type="match status" value="1"/>
</dbReference>
<evidence type="ECO:0000313" key="2">
    <source>
        <dbReference type="Proteomes" id="UP001617351"/>
    </source>
</evidence>
<accession>A0ABW8ES61</accession>
<dbReference type="EMBL" id="JBIUYY010000013">
    <property type="protein sequence ID" value="MFJ2824721.1"/>
    <property type="molecule type" value="Genomic_DNA"/>
</dbReference>
<comment type="caution">
    <text evidence="1">The sequence shown here is derived from an EMBL/GenBank/DDBJ whole genome shotgun (WGS) entry which is preliminary data.</text>
</comment>
<name>A0ABW8ES61_STRT5</name>
<gene>
    <name evidence="1" type="ORF">ACIO7M_26905</name>
</gene>
<organism evidence="1 2">
    <name type="scientific">Streptomyces toxytricini</name>
    <name type="common">Actinomyces toxytricini</name>
    <dbReference type="NCBI Taxonomy" id="67369"/>
    <lineage>
        <taxon>Bacteria</taxon>
        <taxon>Bacillati</taxon>
        <taxon>Actinomycetota</taxon>
        <taxon>Actinomycetes</taxon>
        <taxon>Kitasatosporales</taxon>
        <taxon>Streptomycetaceae</taxon>
        <taxon>Streptomyces</taxon>
    </lineage>
</organism>
<sequence>MPEAPAGTGPRLRRRTVLAAALGPLAAAGCSAEEPAPDPVHGPAGAPRDAMVMLIRHAEKPYPGDTGEDAEGNEDPGFLSLRGLRRAEELPGLFTPARGSSLLPRPAAVFAAGGAGAPARCRLTVEPLAAALRIPVRTRFAVGAEAALARAVLTAPQPVLACWEHHGVPRLVRALGADRLPGVPAAWPDRYDVVWAFTRRSGRWTFREVPQHLLSGDA</sequence>
<protein>
    <recommendedName>
        <fullName evidence="3">Histidine phosphatase family protein</fullName>
    </recommendedName>
</protein>